<sequence>MNVYSSSPVDVHAYTCIYDDDDDDDDDDIHEKQWILTANERKNNHRS</sequence>
<accession>A0A8S3FBU0</accession>
<proteinExistence type="predicted"/>
<comment type="caution">
    <text evidence="1">The sequence shown here is derived from an EMBL/GenBank/DDBJ whole genome shotgun (WGS) entry which is preliminary data.</text>
</comment>
<dbReference type="EMBL" id="CAJOBH010242400">
    <property type="protein sequence ID" value="CAF5113851.1"/>
    <property type="molecule type" value="Genomic_DNA"/>
</dbReference>
<dbReference type="AlphaFoldDB" id="A0A8S3FBU0"/>
<evidence type="ECO:0000313" key="2">
    <source>
        <dbReference type="Proteomes" id="UP000681967"/>
    </source>
</evidence>
<gene>
    <name evidence="1" type="ORF">BYL167_LOCUS66088</name>
</gene>
<dbReference type="Proteomes" id="UP000681967">
    <property type="component" value="Unassembled WGS sequence"/>
</dbReference>
<feature type="non-terminal residue" evidence="1">
    <location>
        <position position="1"/>
    </location>
</feature>
<evidence type="ECO:0000313" key="1">
    <source>
        <dbReference type="EMBL" id="CAF5113851.1"/>
    </source>
</evidence>
<organism evidence="1 2">
    <name type="scientific">Rotaria magnacalcarata</name>
    <dbReference type="NCBI Taxonomy" id="392030"/>
    <lineage>
        <taxon>Eukaryota</taxon>
        <taxon>Metazoa</taxon>
        <taxon>Spiralia</taxon>
        <taxon>Gnathifera</taxon>
        <taxon>Rotifera</taxon>
        <taxon>Eurotatoria</taxon>
        <taxon>Bdelloidea</taxon>
        <taxon>Philodinida</taxon>
        <taxon>Philodinidae</taxon>
        <taxon>Rotaria</taxon>
    </lineage>
</organism>
<reference evidence="1" key="1">
    <citation type="submission" date="2021-02" db="EMBL/GenBank/DDBJ databases">
        <authorList>
            <person name="Nowell W R."/>
        </authorList>
    </citation>
    <scope>NUCLEOTIDE SEQUENCE</scope>
</reference>
<name>A0A8S3FBU0_9BILA</name>
<protein>
    <submittedName>
        <fullName evidence="1">Uncharacterized protein</fullName>
    </submittedName>
</protein>